<dbReference type="InterPro" id="IPR024038">
    <property type="entry name" value="MYXO-CTERM"/>
</dbReference>
<dbReference type="RefSeq" id="WP_272134301.1">
    <property type="nucleotide sequence ID" value="NZ_JAQNDM010000001.1"/>
</dbReference>
<dbReference type="EMBL" id="JAQNDM010000001">
    <property type="protein sequence ID" value="MDC0707061.1"/>
    <property type="molecule type" value="Genomic_DNA"/>
</dbReference>
<accession>A0ABT5D0F4</accession>
<keyword evidence="5" id="KW-1185">Reference proteome</keyword>
<proteinExistence type="predicted"/>
<gene>
    <name evidence="4" type="ORF">POL68_01120</name>
</gene>
<keyword evidence="1" id="KW-0677">Repeat</keyword>
<comment type="caution">
    <text evidence="4">The sequence shown here is derived from an EMBL/GenBank/DDBJ whole genome shotgun (WGS) entry which is preliminary data.</text>
</comment>
<organism evidence="4 5">
    <name type="scientific">Stigmatella ashevillensis</name>
    <dbReference type="NCBI Taxonomy" id="2995309"/>
    <lineage>
        <taxon>Bacteria</taxon>
        <taxon>Pseudomonadati</taxon>
        <taxon>Myxococcota</taxon>
        <taxon>Myxococcia</taxon>
        <taxon>Myxococcales</taxon>
        <taxon>Cystobacterineae</taxon>
        <taxon>Archangiaceae</taxon>
        <taxon>Stigmatella</taxon>
    </lineage>
</organism>
<feature type="region of interest" description="Disordered" evidence="2">
    <location>
        <begin position="22"/>
        <end position="43"/>
    </location>
</feature>
<dbReference type="Pfam" id="PF02494">
    <property type="entry name" value="HYR"/>
    <property type="match status" value="4"/>
</dbReference>
<feature type="region of interest" description="Disordered" evidence="2">
    <location>
        <begin position="1144"/>
        <end position="1189"/>
    </location>
</feature>
<dbReference type="InterPro" id="IPR017756">
    <property type="entry name" value="TM_Gly-Cys-Arg_CS"/>
</dbReference>
<feature type="domain" description="HYR" evidence="3">
    <location>
        <begin position="983"/>
        <end position="1061"/>
    </location>
</feature>
<dbReference type="PANTHER" id="PTHR24273">
    <property type="entry name" value="FI04643P-RELATED"/>
    <property type="match status" value="1"/>
</dbReference>
<evidence type="ECO:0000259" key="3">
    <source>
        <dbReference type="PROSITE" id="PS50825"/>
    </source>
</evidence>
<evidence type="ECO:0000313" key="5">
    <source>
        <dbReference type="Proteomes" id="UP001221838"/>
    </source>
</evidence>
<evidence type="ECO:0000313" key="4">
    <source>
        <dbReference type="EMBL" id="MDC0707061.1"/>
    </source>
</evidence>
<reference evidence="4 5" key="1">
    <citation type="submission" date="2022-11" db="EMBL/GenBank/DDBJ databases">
        <title>Minimal conservation of predation-associated metabolite biosynthetic gene clusters underscores biosynthetic potential of Myxococcota including descriptions for ten novel species: Archangium lansinium sp. nov., Myxococcus landrumus sp. nov., Nannocystis bai.</title>
        <authorList>
            <person name="Ahearne A."/>
            <person name="Stevens C."/>
            <person name="Dowd S."/>
        </authorList>
    </citation>
    <scope>NUCLEOTIDE SEQUENCE [LARGE SCALE GENOMIC DNA]</scope>
    <source>
        <strain evidence="4 5">NCWAL01</strain>
    </source>
</reference>
<dbReference type="InterPro" id="IPR003410">
    <property type="entry name" value="HYR_dom"/>
</dbReference>
<dbReference type="NCBIfam" id="TIGR03901">
    <property type="entry name" value="MYXO-CTERM"/>
    <property type="match status" value="1"/>
</dbReference>
<name>A0ABT5D0F4_9BACT</name>
<evidence type="ECO:0000256" key="1">
    <source>
        <dbReference type="ARBA" id="ARBA00022737"/>
    </source>
</evidence>
<sequence>MKTAWQAVGWLTLGWMSLGGCSEPETRDEAPPASHTAHRQGVGATVPAQLVRDIHSSQGSTPGSSPSYFTVSGSNAYFFASEASSGRELWKTDGTAAGTRLVKDFVPGTSSPSGLPQTNPPRAADDPPLVALGGQVYFSLAHTSWSLELWRTDGTATGTVQVKDFCPLACSNSLRFLMAFNGRLFFALNDTEGAEPWTSDGTEVGTQRLANISPGSGSSSPHAFTAWKGALYFLATSSSASGEELWRTDGTPAGTVRVALGSSYSKITALAPVGDVLYFAASDASGEELWRTDGTLAGTRKVSDLNPGSASSSPRALTAAGGRLYFVANTDMGSGLWVTDGTADGTVMLQQGLYDTPRSLAPLGQRLFFVSGDLQTGMEPWVTDGTPEGTQMLANLWPDKPSRAYSSDPGVLSTVGNSLYFTANLPDAQGSLWVTDGTPEGTQRVSGGPDGLGIVDIRGGGAALGGQLLVSGLNPSALSGFDPFMTDGTSEGTRRVKNINPPRSSSSPAELTAAGGRLYLRASDGTSGSELWTSDGTPAGTRLLDLKPGASSSQPQELKALGDWVLFFSSFRREELWRSDGTAAGTLRLKTFQPLPTSNQFGRAVLFEGFHYFTAVDSGGLELWRSNGTPEGTSRVIDLMPGAQSGMLDSELFSMGNRLYFMGNDGVRGQSLWRTDGTETGTQLVRENISPLRHFVDRNGTLFFAGDVSLWKSDGTGAGTQKVRSHSISISSLTLLDGTLYYFAGNELWRSTGTSGGTTKVATFDTQNTAISAPLVPMRGALFFSVQSPIGNELWRSDGTLQGTGLFREFLPGPASGVDHNQPFLVLHPEELLLLVASDESTGREIWATDGVDSWRVTDIAPQEGNTNPTSLMRMGDFVYFTADDGTGAEPWRIPVQALVDTTPPSLTCPANRPPLEATAPGGALVTYPPAVASDDRTSVLNVTYSQTSGTTFPLGTHTVTATVKDTAGNATSCSFQVQVRDTQPPTLTCPASLFRQATGPDGAAVSYSSARSSDTVSAVTLSYSHASGSTFPVGGTSVLVTATDASGNSKQCHFAVTVRDSTPPSITCPAPVFAEATLPSGTLASYPDATATDIVTPSPEVTYQPVPGTLLPFGLTSVVATAKDASGNTAACSFTMTVRDTTPPEVSCPEDLTTEPTREEGRPVDFPPATAHDAVTPEPELTYDPAPGSTFPLGTTIVTVQARDAAANSASCFFRVTVPRELTVPDAGTDAGPQPPDDAGTQPTDDAGTQPGTDGGVSTPPEEDTSGCGCSADSPAASAGWGALLLLGWTVTRRRARRG</sequence>
<feature type="compositionally biased region" description="Polar residues" evidence="2">
    <location>
        <begin position="108"/>
        <end position="117"/>
    </location>
</feature>
<feature type="domain" description="HYR" evidence="3">
    <location>
        <begin position="900"/>
        <end position="982"/>
    </location>
</feature>
<dbReference type="PROSITE" id="PS50825">
    <property type="entry name" value="HYR"/>
    <property type="match status" value="3"/>
</dbReference>
<dbReference type="PANTHER" id="PTHR24273:SF32">
    <property type="entry name" value="HYALIN"/>
    <property type="match status" value="1"/>
</dbReference>
<protein>
    <submittedName>
        <fullName evidence="4">HYR domain-containing protein</fullName>
    </submittedName>
</protein>
<feature type="domain" description="HYR" evidence="3">
    <location>
        <begin position="1140"/>
        <end position="1221"/>
    </location>
</feature>
<evidence type="ECO:0000256" key="2">
    <source>
        <dbReference type="SAM" id="MobiDB-lite"/>
    </source>
</evidence>
<feature type="region of interest" description="Disordered" evidence="2">
    <location>
        <begin position="103"/>
        <end position="126"/>
    </location>
</feature>
<dbReference type="NCBIfam" id="TIGR03382">
    <property type="entry name" value="GC_trans_RRR"/>
    <property type="match status" value="1"/>
</dbReference>
<dbReference type="PROSITE" id="PS51257">
    <property type="entry name" value="PROKAR_LIPOPROTEIN"/>
    <property type="match status" value="1"/>
</dbReference>
<dbReference type="Proteomes" id="UP001221838">
    <property type="component" value="Unassembled WGS sequence"/>
</dbReference>
<feature type="region of interest" description="Disordered" evidence="2">
    <location>
        <begin position="1225"/>
        <end position="1274"/>
    </location>
</feature>
<feature type="region of interest" description="Disordered" evidence="2">
    <location>
        <begin position="487"/>
        <end position="510"/>
    </location>
</feature>